<gene>
    <name evidence="2" type="ORF">GPUH_LOCUS3523</name>
</gene>
<organism evidence="4">
    <name type="scientific">Gongylonema pulchrum</name>
    <dbReference type="NCBI Taxonomy" id="637853"/>
    <lineage>
        <taxon>Eukaryota</taxon>
        <taxon>Metazoa</taxon>
        <taxon>Ecdysozoa</taxon>
        <taxon>Nematoda</taxon>
        <taxon>Chromadorea</taxon>
        <taxon>Rhabditida</taxon>
        <taxon>Spirurina</taxon>
        <taxon>Spiruromorpha</taxon>
        <taxon>Spiruroidea</taxon>
        <taxon>Gongylonematidae</taxon>
        <taxon>Gongylonema</taxon>
    </lineage>
</organism>
<reference evidence="2 3" key="2">
    <citation type="submission" date="2018-11" db="EMBL/GenBank/DDBJ databases">
        <authorList>
            <consortium name="Pathogen Informatics"/>
        </authorList>
    </citation>
    <scope>NUCLEOTIDE SEQUENCE [LARGE SCALE GENOMIC DNA]</scope>
</reference>
<accession>A0A183D481</accession>
<sequence length="58" mass="6428">MDSLVLAGILMVPLLILGMFGNLHLVYATWKFKQLQHRNGILVAIIASLDFVGFSNIN</sequence>
<dbReference type="EMBL" id="UYRT01006105">
    <property type="protein sequence ID" value="VDK39903.1"/>
    <property type="molecule type" value="Genomic_DNA"/>
</dbReference>
<evidence type="ECO:0000313" key="4">
    <source>
        <dbReference type="WBParaSite" id="GPUH_0000352801-mRNA-1"/>
    </source>
</evidence>
<evidence type="ECO:0000313" key="3">
    <source>
        <dbReference type="Proteomes" id="UP000271098"/>
    </source>
</evidence>
<keyword evidence="1" id="KW-0812">Transmembrane</keyword>
<evidence type="ECO:0000313" key="2">
    <source>
        <dbReference type="EMBL" id="VDK39903.1"/>
    </source>
</evidence>
<evidence type="ECO:0000256" key="1">
    <source>
        <dbReference type="SAM" id="Phobius"/>
    </source>
</evidence>
<keyword evidence="3" id="KW-1185">Reference proteome</keyword>
<name>A0A183D481_9BILA</name>
<keyword evidence="1" id="KW-0472">Membrane</keyword>
<dbReference type="WBParaSite" id="GPUH_0000352801-mRNA-1">
    <property type="protein sequence ID" value="GPUH_0000352801-mRNA-1"/>
    <property type="gene ID" value="GPUH_0000352801"/>
</dbReference>
<dbReference type="OrthoDB" id="5820127at2759"/>
<keyword evidence="1" id="KW-1133">Transmembrane helix</keyword>
<feature type="transmembrane region" description="Helical" evidence="1">
    <location>
        <begin position="6"/>
        <end position="27"/>
    </location>
</feature>
<feature type="transmembrane region" description="Helical" evidence="1">
    <location>
        <begin position="39"/>
        <end position="57"/>
    </location>
</feature>
<reference evidence="4" key="1">
    <citation type="submission" date="2016-06" db="UniProtKB">
        <authorList>
            <consortium name="WormBaseParasite"/>
        </authorList>
    </citation>
    <scope>IDENTIFICATION</scope>
</reference>
<dbReference type="AlphaFoldDB" id="A0A183D481"/>
<proteinExistence type="predicted"/>
<dbReference type="Proteomes" id="UP000271098">
    <property type="component" value="Unassembled WGS sequence"/>
</dbReference>
<protein>
    <submittedName>
        <fullName evidence="4">G_PROTEIN_RECEP_F1_2 domain-containing protein</fullName>
    </submittedName>
</protein>